<accession>A0AAV2R6S1</accession>
<dbReference type="Gene3D" id="1.25.40.20">
    <property type="entry name" value="Ankyrin repeat-containing domain"/>
    <property type="match status" value="1"/>
</dbReference>
<protein>
    <submittedName>
        <fullName evidence="4">Uncharacterized protein</fullName>
    </submittedName>
</protein>
<sequence>MALPTKTEFSFVIAAQQGILETVQRLISQAVDLSAALYCASCNGHIAVINEILDYNSSIVNITHQYNSMTALMGACWNGHLGTVQVLLKRGSDVIMKNRFGKTALSCTLLSTKDSLSEEVRKRQIVNLLRYYPHNLLQTALAEINAKYPGLVTADDVLYV</sequence>
<keyword evidence="1" id="KW-0677">Repeat</keyword>
<dbReference type="Proteomes" id="UP001497623">
    <property type="component" value="Unassembled WGS sequence"/>
</dbReference>
<evidence type="ECO:0000256" key="1">
    <source>
        <dbReference type="ARBA" id="ARBA00022737"/>
    </source>
</evidence>
<dbReference type="SMART" id="SM00248">
    <property type="entry name" value="ANK"/>
    <property type="match status" value="2"/>
</dbReference>
<dbReference type="InterPro" id="IPR002110">
    <property type="entry name" value="Ankyrin_rpt"/>
</dbReference>
<evidence type="ECO:0000313" key="5">
    <source>
        <dbReference type="Proteomes" id="UP001497623"/>
    </source>
</evidence>
<evidence type="ECO:0000256" key="2">
    <source>
        <dbReference type="ARBA" id="ARBA00023043"/>
    </source>
</evidence>
<comment type="caution">
    <text evidence="4">The sequence shown here is derived from an EMBL/GenBank/DDBJ whole genome shotgun (WGS) entry which is preliminary data.</text>
</comment>
<feature type="non-terminal residue" evidence="4">
    <location>
        <position position="160"/>
    </location>
</feature>
<dbReference type="Pfam" id="PF12796">
    <property type="entry name" value="Ank_2"/>
    <property type="match status" value="1"/>
</dbReference>
<dbReference type="EMBL" id="CAXKWB010015999">
    <property type="protein sequence ID" value="CAL4115052.1"/>
    <property type="molecule type" value="Genomic_DNA"/>
</dbReference>
<keyword evidence="2 3" id="KW-0040">ANK repeat</keyword>
<keyword evidence="5" id="KW-1185">Reference proteome</keyword>
<evidence type="ECO:0000313" key="4">
    <source>
        <dbReference type="EMBL" id="CAL4115052.1"/>
    </source>
</evidence>
<feature type="repeat" description="ANK" evidence="3">
    <location>
        <begin position="67"/>
        <end position="99"/>
    </location>
</feature>
<evidence type="ECO:0000256" key="3">
    <source>
        <dbReference type="PROSITE-ProRule" id="PRU00023"/>
    </source>
</evidence>
<dbReference type="PROSITE" id="PS50297">
    <property type="entry name" value="ANK_REP_REGION"/>
    <property type="match status" value="1"/>
</dbReference>
<proteinExistence type="predicted"/>
<dbReference type="SUPFAM" id="SSF48403">
    <property type="entry name" value="Ankyrin repeat"/>
    <property type="match status" value="1"/>
</dbReference>
<reference evidence="4 5" key="1">
    <citation type="submission" date="2024-05" db="EMBL/GenBank/DDBJ databases">
        <authorList>
            <person name="Wallberg A."/>
        </authorList>
    </citation>
    <scope>NUCLEOTIDE SEQUENCE [LARGE SCALE GENOMIC DNA]</scope>
</reference>
<dbReference type="PROSITE" id="PS50088">
    <property type="entry name" value="ANK_REPEAT"/>
    <property type="match status" value="1"/>
</dbReference>
<name>A0AAV2R6S1_MEGNR</name>
<dbReference type="PANTHER" id="PTHR24171">
    <property type="entry name" value="ANKYRIN REPEAT DOMAIN-CONTAINING PROTEIN 39-RELATED"/>
    <property type="match status" value="1"/>
</dbReference>
<dbReference type="InterPro" id="IPR036770">
    <property type="entry name" value="Ankyrin_rpt-contain_sf"/>
</dbReference>
<dbReference type="AlphaFoldDB" id="A0AAV2R6S1"/>
<organism evidence="4 5">
    <name type="scientific">Meganyctiphanes norvegica</name>
    <name type="common">Northern krill</name>
    <name type="synonym">Thysanopoda norvegica</name>
    <dbReference type="NCBI Taxonomy" id="48144"/>
    <lineage>
        <taxon>Eukaryota</taxon>
        <taxon>Metazoa</taxon>
        <taxon>Ecdysozoa</taxon>
        <taxon>Arthropoda</taxon>
        <taxon>Crustacea</taxon>
        <taxon>Multicrustacea</taxon>
        <taxon>Malacostraca</taxon>
        <taxon>Eumalacostraca</taxon>
        <taxon>Eucarida</taxon>
        <taxon>Euphausiacea</taxon>
        <taxon>Euphausiidae</taxon>
        <taxon>Meganyctiphanes</taxon>
    </lineage>
</organism>
<gene>
    <name evidence="4" type="ORF">MNOR_LOCUS20579</name>
</gene>